<evidence type="ECO:0000313" key="1">
    <source>
        <dbReference type="EMBL" id="CNU51509.1"/>
    </source>
</evidence>
<organism evidence="1 2">
    <name type="scientific">Salmonella enterica subsp. enterica serovar Bovismorbificans</name>
    <dbReference type="NCBI Taxonomy" id="58097"/>
    <lineage>
        <taxon>Bacteria</taxon>
        <taxon>Pseudomonadati</taxon>
        <taxon>Pseudomonadota</taxon>
        <taxon>Gammaproteobacteria</taxon>
        <taxon>Enterobacterales</taxon>
        <taxon>Enterobacteriaceae</taxon>
        <taxon>Salmonella</taxon>
    </lineage>
</organism>
<gene>
    <name evidence="1" type="ORF">ERS008207_02869</name>
</gene>
<evidence type="ECO:0000313" key="2">
    <source>
        <dbReference type="Proteomes" id="UP000042394"/>
    </source>
</evidence>
<dbReference type="Proteomes" id="UP000042394">
    <property type="component" value="Unassembled WGS sequence"/>
</dbReference>
<reference evidence="1 2" key="1">
    <citation type="submission" date="2015-03" db="EMBL/GenBank/DDBJ databases">
        <authorList>
            <consortium name="Pathogen Informatics"/>
        </authorList>
    </citation>
    <scope>NUCLEOTIDE SEQUENCE [LARGE SCALE GENOMIC DNA]</scope>
    <source>
        <strain evidence="1 2">D4891</strain>
    </source>
</reference>
<sequence>MFQLPDVARPAIVEQMATCAGTQYHAGQPQPQPALLAKIARQQHHIIAALAQRRHKERENAQAMEQIGAKTPRQHLFTQVTVGRRQHPHIHAQATIVADALNIAILQHAK</sequence>
<name>A0A655D9Q3_SALET</name>
<proteinExistence type="predicted"/>
<protein>
    <submittedName>
        <fullName evidence="1">Uncharacterized protein</fullName>
    </submittedName>
</protein>
<dbReference type="AntiFam" id="ANF00203">
    <property type="entry name" value="Shadow ORF (opposite algB)"/>
</dbReference>
<dbReference type="EMBL" id="CQPD01000029">
    <property type="protein sequence ID" value="CNU51509.1"/>
    <property type="molecule type" value="Genomic_DNA"/>
</dbReference>
<accession>A0A655D9Q3</accession>
<dbReference type="AlphaFoldDB" id="A0A655D9Q3"/>
<dbReference type="AntiFam" id="ANF00077">
    <property type="entry name" value="Shadow ORF (opposite AtoC)"/>
</dbReference>